<protein>
    <submittedName>
        <fullName evidence="1">Uncharacterized protein</fullName>
    </submittedName>
</protein>
<proteinExistence type="predicted"/>
<name>A0A319EBZ1_9EURO</name>
<reference evidence="1 2" key="1">
    <citation type="submission" date="2018-02" db="EMBL/GenBank/DDBJ databases">
        <title>The genomes of Aspergillus section Nigri reveals drivers in fungal speciation.</title>
        <authorList>
            <consortium name="DOE Joint Genome Institute"/>
            <person name="Vesth T.C."/>
            <person name="Nybo J."/>
            <person name="Theobald S."/>
            <person name="Brandl J."/>
            <person name="Frisvad J.C."/>
            <person name="Nielsen K.F."/>
            <person name="Lyhne E.K."/>
            <person name="Kogle M.E."/>
            <person name="Kuo A."/>
            <person name="Riley R."/>
            <person name="Clum A."/>
            <person name="Nolan M."/>
            <person name="Lipzen A."/>
            <person name="Salamov A."/>
            <person name="Henrissat B."/>
            <person name="Wiebenga A."/>
            <person name="De vries R.P."/>
            <person name="Grigoriev I.V."/>
            <person name="Mortensen U.H."/>
            <person name="Andersen M.R."/>
            <person name="Baker S.E."/>
        </authorList>
    </citation>
    <scope>NUCLEOTIDE SEQUENCE [LARGE SCALE GENOMIC DNA]</scope>
    <source>
        <strain evidence="1 2">CBS 707.79</strain>
    </source>
</reference>
<gene>
    <name evidence="1" type="ORF">BO71DRAFT_365034</name>
</gene>
<dbReference type="OrthoDB" id="2935237at2759"/>
<sequence>MTSPETLRSILIGEPWYWHYGSSQITFHENGTGVLLCSAELSVWIAAEFDWKLLSNPDCLDQIVDLDSKARRSEIISELNVEITLTARQPPGYNLAGHTLNEALLTDQAFMPKSYNLKLEQGRFVTQFDTRNKVHSGDQFALRLAFDPSPFPPGEEWKQPNSILDVMKFWEWTDFASRRLPDKEPGLWDRFTGLFQG</sequence>
<dbReference type="VEuPathDB" id="FungiDB:BO71DRAFT_365034"/>
<dbReference type="Proteomes" id="UP000247810">
    <property type="component" value="Unassembled WGS sequence"/>
</dbReference>
<organism evidence="1 2">
    <name type="scientific">Aspergillus ellipticus CBS 707.79</name>
    <dbReference type="NCBI Taxonomy" id="1448320"/>
    <lineage>
        <taxon>Eukaryota</taxon>
        <taxon>Fungi</taxon>
        <taxon>Dikarya</taxon>
        <taxon>Ascomycota</taxon>
        <taxon>Pezizomycotina</taxon>
        <taxon>Eurotiomycetes</taxon>
        <taxon>Eurotiomycetidae</taxon>
        <taxon>Eurotiales</taxon>
        <taxon>Aspergillaceae</taxon>
        <taxon>Aspergillus</taxon>
        <taxon>Aspergillus subgen. Circumdati</taxon>
    </lineage>
</organism>
<dbReference type="AlphaFoldDB" id="A0A319EBZ1"/>
<accession>A0A319EBZ1</accession>
<evidence type="ECO:0000313" key="2">
    <source>
        <dbReference type="Proteomes" id="UP000247810"/>
    </source>
</evidence>
<evidence type="ECO:0000313" key="1">
    <source>
        <dbReference type="EMBL" id="PYH88622.1"/>
    </source>
</evidence>
<dbReference type="EMBL" id="KZ826077">
    <property type="protein sequence ID" value="PYH88622.1"/>
    <property type="molecule type" value="Genomic_DNA"/>
</dbReference>
<keyword evidence="2" id="KW-1185">Reference proteome</keyword>